<keyword evidence="2 3" id="KW-0238">DNA-binding</keyword>
<dbReference type="Pfam" id="PF20703">
    <property type="entry name" value="nSTAND1"/>
    <property type="match status" value="1"/>
</dbReference>
<reference evidence="6" key="1">
    <citation type="submission" date="2021-01" db="EMBL/GenBank/DDBJ databases">
        <title>Whole genome shotgun sequence of Sinosporangium siamense NBRC 109515.</title>
        <authorList>
            <person name="Komaki H."/>
            <person name="Tamura T."/>
        </authorList>
    </citation>
    <scope>NUCLEOTIDE SEQUENCE</scope>
    <source>
        <strain evidence="6">NBRC 109515</strain>
    </source>
</reference>
<evidence type="ECO:0000313" key="7">
    <source>
        <dbReference type="Proteomes" id="UP000606172"/>
    </source>
</evidence>
<dbReference type="GO" id="GO:0006355">
    <property type="term" value="P:regulation of DNA-templated transcription"/>
    <property type="evidence" value="ECO:0007669"/>
    <property type="project" value="InterPro"/>
</dbReference>
<dbReference type="InterPro" id="IPR027417">
    <property type="entry name" value="P-loop_NTPase"/>
</dbReference>
<proteinExistence type="inferred from homology"/>
<dbReference type="CDD" id="cd15831">
    <property type="entry name" value="BTAD"/>
    <property type="match status" value="1"/>
</dbReference>
<dbReference type="EMBL" id="BOOW01000063">
    <property type="protein sequence ID" value="GII97574.1"/>
    <property type="molecule type" value="Genomic_DNA"/>
</dbReference>
<evidence type="ECO:0000256" key="4">
    <source>
        <dbReference type="SAM" id="MobiDB-lite"/>
    </source>
</evidence>
<dbReference type="InterPro" id="IPR058852">
    <property type="entry name" value="HTH_77"/>
</dbReference>
<dbReference type="InterPro" id="IPR049052">
    <property type="entry name" value="nSTAND1"/>
</dbReference>
<dbReference type="Proteomes" id="UP000606172">
    <property type="component" value="Unassembled WGS sequence"/>
</dbReference>
<dbReference type="Pfam" id="PF03704">
    <property type="entry name" value="BTAD"/>
    <property type="match status" value="1"/>
</dbReference>
<keyword evidence="7" id="KW-1185">Reference proteome</keyword>
<comment type="caution">
    <text evidence="6">The sequence shown here is derived from an EMBL/GenBank/DDBJ whole genome shotgun (WGS) entry which is preliminary data.</text>
</comment>
<dbReference type="InterPro" id="IPR011990">
    <property type="entry name" value="TPR-like_helical_dom_sf"/>
</dbReference>
<dbReference type="InterPro" id="IPR016032">
    <property type="entry name" value="Sig_transdc_resp-reg_C-effctor"/>
</dbReference>
<accession>A0A919RRT7</accession>
<gene>
    <name evidence="6" type="ORF">Ssi02_78050</name>
</gene>
<evidence type="ECO:0000256" key="3">
    <source>
        <dbReference type="PROSITE-ProRule" id="PRU01091"/>
    </source>
</evidence>
<dbReference type="PANTHER" id="PTHR47691">
    <property type="entry name" value="REGULATOR-RELATED"/>
    <property type="match status" value="1"/>
</dbReference>
<dbReference type="RefSeq" id="WP_204034179.1">
    <property type="nucleotide sequence ID" value="NZ_BOOW01000063.1"/>
</dbReference>
<dbReference type="Gene3D" id="1.25.40.10">
    <property type="entry name" value="Tetratricopeptide repeat domain"/>
    <property type="match status" value="2"/>
</dbReference>
<name>A0A919RRT7_9ACTN</name>
<dbReference type="Pfam" id="PF25872">
    <property type="entry name" value="HTH_77"/>
    <property type="match status" value="1"/>
</dbReference>
<dbReference type="InterPro" id="IPR001867">
    <property type="entry name" value="OmpR/PhoB-type_DNA-bd"/>
</dbReference>
<feature type="region of interest" description="Disordered" evidence="4">
    <location>
        <begin position="266"/>
        <end position="317"/>
    </location>
</feature>
<dbReference type="PANTHER" id="PTHR47691:SF3">
    <property type="entry name" value="HTH-TYPE TRANSCRIPTIONAL REGULATOR RV0890C-RELATED"/>
    <property type="match status" value="1"/>
</dbReference>
<dbReference type="SUPFAM" id="SSF52540">
    <property type="entry name" value="P-loop containing nucleoside triphosphate hydrolases"/>
    <property type="match status" value="1"/>
</dbReference>
<dbReference type="PRINTS" id="PR00364">
    <property type="entry name" value="DISEASERSIST"/>
</dbReference>
<comment type="similarity">
    <text evidence="1">Belongs to the AfsR/DnrI/RedD regulatory family.</text>
</comment>
<dbReference type="InterPro" id="IPR005158">
    <property type="entry name" value="BTAD"/>
</dbReference>
<evidence type="ECO:0000259" key="5">
    <source>
        <dbReference type="PROSITE" id="PS51755"/>
    </source>
</evidence>
<organism evidence="6 7">
    <name type="scientific">Sinosporangium siamense</name>
    <dbReference type="NCBI Taxonomy" id="1367973"/>
    <lineage>
        <taxon>Bacteria</taxon>
        <taxon>Bacillati</taxon>
        <taxon>Actinomycetota</taxon>
        <taxon>Actinomycetes</taxon>
        <taxon>Streptosporangiales</taxon>
        <taxon>Streptosporangiaceae</taxon>
        <taxon>Sinosporangium</taxon>
    </lineage>
</organism>
<feature type="compositionally biased region" description="Basic and acidic residues" evidence="4">
    <location>
        <begin position="275"/>
        <end position="287"/>
    </location>
</feature>
<dbReference type="GO" id="GO:0000160">
    <property type="term" value="P:phosphorelay signal transduction system"/>
    <property type="evidence" value="ECO:0007669"/>
    <property type="project" value="InterPro"/>
</dbReference>
<sequence length="1132" mass="120151">MDWASVHSETCFSVLGSLDVRRGGEPVEVGGRRLRALLTILLLDAGETVPLTSLIEGVWGGNPPANAGNALQALISRLRNTFAAPGPAGHRKSASKLIVGEPSGYRLAVAPEQVDLHRFARLTADGSRALAGGDPARAFETLGRALALWRGPALPDLAGGDFAATELAHLDALRLAAEENRAEAALRLGRPGETLADLRRLTATHPLHEPLRAQLMRALYGMGRHVEALAAYEEARADFADRLGADPSPRLSTLHVAMLRGEWHEHNSLTGDGVGDGRGEPGGDVDRASSANGGVPAGSTAEATPVQGPAGGQVRRGNLRARLTSFVGRERDVTQVDRLLEGHRLVSLLGPGGAGKSSLAVRTAEVAADRMPGGVWMAELAGVPGSADVDEVAEALSAALGLRPVIIHSVLAGSELPRSCDALTRLVGGLAGRHLLIIVDNCEHVVESAAIVVDRLLAECPNVRVLATTREPLGITGEVLWPVTPLKVPPAGADPDTAMSASAVRLFADRAAAALPGFSVAGNIRAVARICRELDGMPLAIELAAARLRTLSPDALADRLDDRFRLLTGGSRTALPRHQTLHAVVEWSWALLDERERVLARRLSVFAGGATLAAAERVCAGEGLDPADVLDTLARLVDKSLVAAAVQSGEAEATRYTMLETVRAYAEERLTEAGERERVRLAHARHFLGVAEEAEPRLRGRGQLDTLRLLSAEHDNTSAALRRAIDSGEGEVALRLVGALGWYWCLAGHRREAFARSEEALRVGAGAAPELRLAAWTVCGTSFRDTDMTAEAVGDAIREIQELNAALDGPPGVQAALAEATWMLLAGDMHANPSRLDRLIVWPDPWVRAWASTLKGMFMLAAGDIVACEESLLAAHAGFERLGDRWGVSTCLSALAELSHAQNRPAESVDRARAAIAAIEEFGGLEETHSLLLFTRLATSLWHNGERDAARELLSQTVHAIRVGEREREGAAAALVFAIRGDFAREEGELAGAERHYAEALLCLENSPLGAEEARTWINTSLAMLAEQRGDVARAGLLLGEALRCPRDGENRPVLSLVLIGYAVLALAGGEPERAAVLLGGAVGVRGFDTVVDYDHVRADRGARAALGPEEFTRCLERGRALTREEVVALLG</sequence>
<dbReference type="Gene3D" id="3.40.50.300">
    <property type="entry name" value="P-loop containing nucleotide triphosphate hydrolases"/>
    <property type="match status" value="1"/>
</dbReference>
<dbReference type="AlphaFoldDB" id="A0A919RRT7"/>
<dbReference type="InterPro" id="IPR036388">
    <property type="entry name" value="WH-like_DNA-bd_sf"/>
</dbReference>
<dbReference type="SMART" id="SM01043">
    <property type="entry name" value="BTAD"/>
    <property type="match status" value="1"/>
</dbReference>
<evidence type="ECO:0000313" key="6">
    <source>
        <dbReference type="EMBL" id="GII97574.1"/>
    </source>
</evidence>
<dbReference type="GO" id="GO:0003677">
    <property type="term" value="F:DNA binding"/>
    <property type="evidence" value="ECO:0007669"/>
    <property type="project" value="UniProtKB-UniRule"/>
</dbReference>
<dbReference type="SMART" id="SM00862">
    <property type="entry name" value="Trans_reg_C"/>
    <property type="match status" value="1"/>
</dbReference>
<evidence type="ECO:0000256" key="1">
    <source>
        <dbReference type="ARBA" id="ARBA00005820"/>
    </source>
</evidence>
<feature type="domain" description="OmpR/PhoB-type" evidence="5">
    <location>
        <begin position="1"/>
        <end position="109"/>
    </location>
</feature>
<protein>
    <submittedName>
        <fullName evidence="6">SARP family transcriptional regulator</fullName>
    </submittedName>
</protein>
<feature type="DNA-binding region" description="OmpR/PhoB-type" evidence="3">
    <location>
        <begin position="1"/>
        <end position="109"/>
    </location>
</feature>
<dbReference type="SUPFAM" id="SSF48452">
    <property type="entry name" value="TPR-like"/>
    <property type="match status" value="2"/>
</dbReference>
<dbReference type="Gene3D" id="1.10.10.10">
    <property type="entry name" value="Winged helix-like DNA-binding domain superfamily/Winged helix DNA-binding domain"/>
    <property type="match status" value="1"/>
</dbReference>
<dbReference type="SUPFAM" id="SSF46894">
    <property type="entry name" value="C-terminal effector domain of the bipartite response regulators"/>
    <property type="match status" value="1"/>
</dbReference>
<dbReference type="PROSITE" id="PS51755">
    <property type="entry name" value="OMPR_PHOB"/>
    <property type="match status" value="1"/>
</dbReference>
<evidence type="ECO:0000256" key="2">
    <source>
        <dbReference type="ARBA" id="ARBA00023125"/>
    </source>
</evidence>